<feature type="transmembrane region" description="Helical" evidence="1">
    <location>
        <begin position="12"/>
        <end position="31"/>
    </location>
</feature>
<keyword evidence="1" id="KW-0812">Transmembrane</keyword>
<accession>A0A699HJ45</accession>
<dbReference type="EMBL" id="BKCJ010148344">
    <property type="protein sequence ID" value="GEY05262.1"/>
    <property type="molecule type" value="Genomic_DNA"/>
</dbReference>
<dbReference type="AlphaFoldDB" id="A0A699HJ45"/>
<keyword evidence="1" id="KW-1133">Transmembrane helix</keyword>
<evidence type="ECO:0000256" key="1">
    <source>
        <dbReference type="SAM" id="Phobius"/>
    </source>
</evidence>
<gene>
    <name evidence="2" type="ORF">Tci_377236</name>
</gene>
<proteinExistence type="predicted"/>
<keyword evidence="1" id="KW-0472">Membrane</keyword>
<organism evidence="2">
    <name type="scientific">Tanacetum cinerariifolium</name>
    <name type="common">Dalmatian daisy</name>
    <name type="synonym">Chrysanthemum cinerariifolium</name>
    <dbReference type="NCBI Taxonomy" id="118510"/>
    <lineage>
        <taxon>Eukaryota</taxon>
        <taxon>Viridiplantae</taxon>
        <taxon>Streptophyta</taxon>
        <taxon>Embryophyta</taxon>
        <taxon>Tracheophyta</taxon>
        <taxon>Spermatophyta</taxon>
        <taxon>Magnoliopsida</taxon>
        <taxon>eudicotyledons</taxon>
        <taxon>Gunneridae</taxon>
        <taxon>Pentapetalae</taxon>
        <taxon>asterids</taxon>
        <taxon>campanulids</taxon>
        <taxon>Asterales</taxon>
        <taxon>Asteraceae</taxon>
        <taxon>Asteroideae</taxon>
        <taxon>Anthemideae</taxon>
        <taxon>Anthemidinae</taxon>
        <taxon>Tanacetum</taxon>
    </lineage>
</organism>
<reference evidence="2" key="1">
    <citation type="journal article" date="2019" name="Sci. Rep.">
        <title>Draft genome of Tanacetum cinerariifolium, the natural source of mosquito coil.</title>
        <authorList>
            <person name="Yamashiro T."/>
            <person name="Shiraishi A."/>
            <person name="Satake H."/>
            <person name="Nakayama K."/>
        </authorList>
    </citation>
    <scope>NUCLEOTIDE SEQUENCE</scope>
</reference>
<sequence length="113" mass="12873">MLHNQTLGKLGSVGFFSAMCLAVYALHEMFFVQESGCWERPGYLRKMMMILWQLSILMRTAGSSQRQFSTSFKDPMLDGQIRSLQQHLSIAFKDSTLDAQIVWETKSENKGCA</sequence>
<comment type="caution">
    <text evidence="2">The sequence shown here is derived from an EMBL/GenBank/DDBJ whole genome shotgun (WGS) entry which is preliminary data.</text>
</comment>
<protein>
    <submittedName>
        <fullName evidence="2">Uncharacterized protein</fullName>
    </submittedName>
</protein>
<evidence type="ECO:0000313" key="2">
    <source>
        <dbReference type="EMBL" id="GEY05262.1"/>
    </source>
</evidence>
<name>A0A699HJ45_TANCI</name>